<proteinExistence type="predicted"/>
<keyword evidence="1" id="KW-1185">Reference proteome</keyword>
<evidence type="ECO:0000313" key="2">
    <source>
        <dbReference type="WBParaSite" id="Hba_08669"/>
    </source>
</evidence>
<dbReference type="AlphaFoldDB" id="A0A1I7WU53"/>
<name>A0A1I7WU53_HETBA</name>
<protein>
    <submittedName>
        <fullName evidence="2">Cullin domain-containing protein</fullName>
    </submittedName>
</protein>
<accession>A0A1I7WU53</accession>
<dbReference type="WBParaSite" id="Hba_08669">
    <property type="protein sequence ID" value="Hba_08669"/>
    <property type="gene ID" value="Hba_08669"/>
</dbReference>
<reference evidence="2" key="1">
    <citation type="submission" date="2016-11" db="UniProtKB">
        <authorList>
            <consortium name="WormBaseParasite"/>
        </authorList>
    </citation>
    <scope>IDENTIFICATION</scope>
</reference>
<organism evidence="1 2">
    <name type="scientific">Heterorhabditis bacteriophora</name>
    <name type="common">Entomopathogenic nematode worm</name>
    <dbReference type="NCBI Taxonomy" id="37862"/>
    <lineage>
        <taxon>Eukaryota</taxon>
        <taxon>Metazoa</taxon>
        <taxon>Ecdysozoa</taxon>
        <taxon>Nematoda</taxon>
        <taxon>Chromadorea</taxon>
        <taxon>Rhabditida</taxon>
        <taxon>Rhabditina</taxon>
        <taxon>Rhabditomorpha</taxon>
        <taxon>Strongyloidea</taxon>
        <taxon>Heterorhabditidae</taxon>
        <taxon>Heterorhabditis</taxon>
    </lineage>
</organism>
<sequence>MDSDVTIEKIVIRGAKFYPRTAHIYLDGLKTIKKLSCKDYLFLIMKHFIVIRTSEDKSAWFSSVKALSRDRQTAKGRVLSYCIEQMYINMRVPHTLAGFFVRTLSSNHFRTLLPDLSPNMTRVNLFAYPTFLYPDGAWFYAILLVTQHCKG</sequence>
<dbReference type="Proteomes" id="UP000095283">
    <property type="component" value="Unplaced"/>
</dbReference>
<evidence type="ECO:0000313" key="1">
    <source>
        <dbReference type="Proteomes" id="UP000095283"/>
    </source>
</evidence>